<reference evidence="2" key="2">
    <citation type="submission" date="2021-03" db="UniProtKB">
        <authorList>
            <consortium name="EnsemblPlants"/>
        </authorList>
    </citation>
    <scope>IDENTIFICATION</scope>
</reference>
<protein>
    <submittedName>
        <fullName evidence="2">Uncharacterized protein</fullName>
    </submittedName>
</protein>
<name>A0A803R039_CANSA</name>
<evidence type="ECO:0000313" key="3">
    <source>
        <dbReference type="Proteomes" id="UP000596661"/>
    </source>
</evidence>
<dbReference type="Gramene" id="novel_model_3471_5bd9a17a">
    <property type="protein sequence ID" value="cds.novel_model_3471_5bd9a17a"/>
    <property type="gene ID" value="novel_gene_1844_5bd9a17a"/>
</dbReference>
<keyword evidence="1" id="KW-0732">Signal</keyword>
<evidence type="ECO:0000256" key="1">
    <source>
        <dbReference type="SAM" id="SignalP"/>
    </source>
</evidence>
<dbReference type="EMBL" id="UZAU01000288">
    <property type="status" value="NOT_ANNOTATED_CDS"/>
    <property type="molecule type" value="Genomic_DNA"/>
</dbReference>
<feature type="chain" id="PRO_5031068907" evidence="1">
    <location>
        <begin position="17"/>
        <end position="61"/>
    </location>
</feature>
<organism evidence="2 3">
    <name type="scientific">Cannabis sativa</name>
    <name type="common">Hemp</name>
    <name type="synonym">Marijuana</name>
    <dbReference type="NCBI Taxonomy" id="3483"/>
    <lineage>
        <taxon>Eukaryota</taxon>
        <taxon>Viridiplantae</taxon>
        <taxon>Streptophyta</taxon>
        <taxon>Embryophyta</taxon>
        <taxon>Tracheophyta</taxon>
        <taxon>Spermatophyta</taxon>
        <taxon>Magnoliopsida</taxon>
        <taxon>eudicotyledons</taxon>
        <taxon>Gunneridae</taxon>
        <taxon>Pentapetalae</taxon>
        <taxon>rosids</taxon>
        <taxon>fabids</taxon>
        <taxon>Rosales</taxon>
        <taxon>Cannabaceae</taxon>
        <taxon>Cannabis</taxon>
    </lineage>
</organism>
<sequence>MILSLAFVFLQAKSITLNLTNVLISLLITAVEKHIKLNTAVSIFPHPIQYPSQDSISNLML</sequence>
<proteinExistence type="predicted"/>
<keyword evidence="3" id="KW-1185">Reference proteome</keyword>
<dbReference type="EnsemblPlants" id="novel_model_3471_5bd9a17a">
    <property type="protein sequence ID" value="cds.novel_model_3471_5bd9a17a"/>
    <property type="gene ID" value="novel_gene_1844_5bd9a17a"/>
</dbReference>
<dbReference type="Proteomes" id="UP000596661">
    <property type="component" value="Chromosome 3"/>
</dbReference>
<reference evidence="2" key="1">
    <citation type="submission" date="2018-11" db="EMBL/GenBank/DDBJ databases">
        <authorList>
            <person name="Grassa J C."/>
        </authorList>
    </citation>
    <scope>NUCLEOTIDE SEQUENCE [LARGE SCALE GENOMIC DNA]</scope>
</reference>
<dbReference type="AlphaFoldDB" id="A0A803R039"/>
<accession>A0A803R039</accession>
<feature type="signal peptide" evidence="1">
    <location>
        <begin position="1"/>
        <end position="16"/>
    </location>
</feature>
<evidence type="ECO:0000313" key="2">
    <source>
        <dbReference type="EnsemblPlants" id="cds.novel_model_3471_5bd9a17a"/>
    </source>
</evidence>